<dbReference type="EMBL" id="CAKASE010000044">
    <property type="protein sequence ID" value="CAG9560059.1"/>
    <property type="molecule type" value="Genomic_DNA"/>
</dbReference>
<organism evidence="1 2">
    <name type="scientific">Danaus chrysippus</name>
    <name type="common">African queen</name>
    <dbReference type="NCBI Taxonomy" id="151541"/>
    <lineage>
        <taxon>Eukaryota</taxon>
        <taxon>Metazoa</taxon>
        <taxon>Ecdysozoa</taxon>
        <taxon>Arthropoda</taxon>
        <taxon>Hexapoda</taxon>
        <taxon>Insecta</taxon>
        <taxon>Pterygota</taxon>
        <taxon>Neoptera</taxon>
        <taxon>Endopterygota</taxon>
        <taxon>Lepidoptera</taxon>
        <taxon>Glossata</taxon>
        <taxon>Ditrysia</taxon>
        <taxon>Papilionoidea</taxon>
        <taxon>Nymphalidae</taxon>
        <taxon>Danainae</taxon>
        <taxon>Danaini</taxon>
        <taxon>Danaina</taxon>
        <taxon>Danaus</taxon>
        <taxon>Anosia</taxon>
    </lineage>
</organism>
<gene>
    <name evidence="1" type="ORF">DCHRY22_LOCUS1788</name>
</gene>
<accession>A0A8J2QCV5</accession>
<dbReference type="Proteomes" id="UP000789524">
    <property type="component" value="Unassembled WGS sequence"/>
</dbReference>
<protein>
    <submittedName>
        <fullName evidence="1">(African queen) hypothetical protein</fullName>
    </submittedName>
</protein>
<reference evidence="1" key="1">
    <citation type="submission" date="2021-09" db="EMBL/GenBank/DDBJ databases">
        <authorList>
            <person name="Martin H S."/>
        </authorList>
    </citation>
    <scope>NUCLEOTIDE SEQUENCE</scope>
</reference>
<proteinExistence type="predicted"/>
<keyword evidence="2" id="KW-1185">Reference proteome</keyword>
<sequence>MFRSIPQLTKEFKSTNYVLSVVNLAIQSARYEEAFSKPNSVSQPPTCSNQPSLHKHAADVSIQSKLQLHFSCKAFDTSIACLSKRFYQTTNPLRPPILLTSSPSSFTRKAPGVSRKIKVMWSHITRL</sequence>
<dbReference type="AlphaFoldDB" id="A0A8J2QCV5"/>
<name>A0A8J2QCV5_9NEOP</name>
<comment type="caution">
    <text evidence="1">The sequence shown here is derived from an EMBL/GenBank/DDBJ whole genome shotgun (WGS) entry which is preliminary data.</text>
</comment>
<evidence type="ECO:0000313" key="1">
    <source>
        <dbReference type="EMBL" id="CAG9560059.1"/>
    </source>
</evidence>
<evidence type="ECO:0000313" key="2">
    <source>
        <dbReference type="Proteomes" id="UP000789524"/>
    </source>
</evidence>